<dbReference type="AlphaFoldDB" id="A0AAD8HP09"/>
<keyword evidence="2" id="KW-1185">Reference proteome</keyword>
<name>A0AAD8HP09_9APIA</name>
<dbReference type="PANTHER" id="PTHR37079:SF4">
    <property type="entry name" value="SERINE_THREONINE-PROTEIN KINASE ATM"/>
    <property type="match status" value="1"/>
</dbReference>
<dbReference type="Proteomes" id="UP001237642">
    <property type="component" value="Unassembled WGS sequence"/>
</dbReference>
<gene>
    <name evidence="1" type="ORF">POM88_035809</name>
</gene>
<sequence>MLKTPERVPFRLTRHIMLRGNSLCYADKSRSILTTLEVLMHDPLYKWALSPLKALQHQKGDLQNALHLRQNLLRTAMSVLTWKDIRHLDMYEGARILICCVVSLIPNLARTQKFSMRGWLYICLSAAIFALCSGSSLHCDRDFFLDPLPTENELAMAEDLDQAICYELYACAPEVLAKINIGSGFKLSSQIITFDHEGNWGKALEHYDLQATWLHSCAIDLYSQGLTSRKGRFQHDFKFTELQYEKLLGGLETGIFPYFMMVHYVKTDFDNPCHLYESVILQFTAVADHCPLCLRELQEGDAKDFYLKLKDAKQELLFSIYHASEESTECIYTAVVKCSYHGLMLNGAAY</sequence>
<dbReference type="GO" id="GO:0006974">
    <property type="term" value="P:DNA damage response"/>
    <property type="evidence" value="ECO:0007669"/>
    <property type="project" value="InterPro"/>
</dbReference>
<proteinExistence type="predicted"/>
<dbReference type="InterPro" id="IPR038980">
    <property type="entry name" value="ATM_plant"/>
</dbReference>
<dbReference type="PANTHER" id="PTHR37079">
    <property type="entry name" value="SERINE/THREONINE-PROTEIN KINASE ATM"/>
    <property type="match status" value="1"/>
</dbReference>
<reference evidence="1" key="2">
    <citation type="submission" date="2023-05" db="EMBL/GenBank/DDBJ databases">
        <authorList>
            <person name="Schelkunov M.I."/>
        </authorList>
    </citation>
    <scope>NUCLEOTIDE SEQUENCE</scope>
    <source>
        <strain evidence="1">Hsosn_3</strain>
        <tissue evidence="1">Leaf</tissue>
    </source>
</reference>
<evidence type="ECO:0000313" key="1">
    <source>
        <dbReference type="EMBL" id="KAK1369717.1"/>
    </source>
</evidence>
<dbReference type="GO" id="GO:0004674">
    <property type="term" value="F:protein serine/threonine kinase activity"/>
    <property type="evidence" value="ECO:0007669"/>
    <property type="project" value="InterPro"/>
</dbReference>
<protein>
    <submittedName>
        <fullName evidence="1">Uncharacterized protein</fullName>
    </submittedName>
</protein>
<evidence type="ECO:0000313" key="2">
    <source>
        <dbReference type="Proteomes" id="UP001237642"/>
    </source>
</evidence>
<organism evidence="1 2">
    <name type="scientific">Heracleum sosnowskyi</name>
    <dbReference type="NCBI Taxonomy" id="360622"/>
    <lineage>
        <taxon>Eukaryota</taxon>
        <taxon>Viridiplantae</taxon>
        <taxon>Streptophyta</taxon>
        <taxon>Embryophyta</taxon>
        <taxon>Tracheophyta</taxon>
        <taxon>Spermatophyta</taxon>
        <taxon>Magnoliopsida</taxon>
        <taxon>eudicotyledons</taxon>
        <taxon>Gunneridae</taxon>
        <taxon>Pentapetalae</taxon>
        <taxon>asterids</taxon>
        <taxon>campanulids</taxon>
        <taxon>Apiales</taxon>
        <taxon>Apiaceae</taxon>
        <taxon>Apioideae</taxon>
        <taxon>apioid superclade</taxon>
        <taxon>Tordylieae</taxon>
        <taxon>Tordyliinae</taxon>
        <taxon>Heracleum</taxon>
    </lineage>
</organism>
<dbReference type="EMBL" id="JAUIZM010000008">
    <property type="protein sequence ID" value="KAK1369717.1"/>
    <property type="molecule type" value="Genomic_DNA"/>
</dbReference>
<accession>A0AAD8HP09</accession>
<reference evidence="1" key="1">
    <citation type="submission" date="2023-02" db="EMBL/GenBank/DDBJ databases">
        <title>Genome of toxic invasive species Heracleum sosnowskyi carries increased number of genes despite the absence of recent whole-genome duplications.</title>
        <authorList>
            <person name="Schelkunov M."/>
            <person name="Shtratnikova V."/>
            <person name="Makarenko M."/>
            <person name="Klepikova A."/>
            <person name="Omelchenko D."/>
            <person name="Novikova G."/>
            <person name="Obukhova E."/>
            <person name="Bogdanov V."/>
            <person name="Penin A."/>
            <person name="Logacheva M."/>
        </authorList>
    </citation>
    <scope>NUCLEOTIDE SEQUENCE</scope>
    <source>
        <strain evidence="1">Hsosn_3</strain>
        <tissue evidence="1">Leaf</tissue>
    </source>
</reference>
<comment type="caution">
    <text evidence="1">The sequence shown here is derived from an EMBL/GenBank/DDBJ whole genome shotgun (WGS) entry which is preliminary data.</text>
</comment>